<sequence length="788" mass="86178">MLSQPSRSQEISSFSSAISRRSCLVGSLGGALALMFGKGGTPVLATTIESGVTVEPSSAAEDLFGYIQRTKGTFDPTLYRQLLGACNEFKEGDESQGISAADPASRTAARTLLANTRIADLSAQPVYRDPLWVYIESAVDQQAAQKVAGWTLGQLRDYLLNSTEEQIKQVAPGLSSDTIACVVKLMTNEQLIAVGAKVFNPLPGSQIGARGYMGARIQPNSPTDNVDDIRWQVFSAFSYAVGDVVLGTNPVSSEVESVAAVEQTLADILQTFELEEVMPHCVLAHVDVQAAAEEQFPGTTGEWFQSLAGVEDANRVFDISVDKMVRHARSRTGKYGLYFETGQGADATNGHGKGFDMLLHESRKYGFARALQQEVAQAQQSAGREPAPWVHVNDVAGFIGPEIFRTRDQLVRCCLEDIVMGKLHGLTIGLDVCSTLHMEVDLDDLDWCIEQIMPACPAYLMALPTKNDPMLSYLTTAFQDHVRVREKFGYKVNDRMWQYFQQLGVVDQQGKPTEHFGQPAWVYLKYQRKKGDTRSDAAILAEARQQMDEVRARGVFLAEGYGAEPWDLQPSLDRRVRHLYEDSKECIWAELPASFAAGIPQAVSIDSQTVDRRDYILHPPSGEVLDDASVAKVLQLRDSHDATYDVQLVISDGLNALSLLDDGHLDPYLQSVRVALAEAGYRVAPEPLVVRGGRVRVGYRIGELLYGQLMQEDTHRAILHIIGERPGSGHHAFSVYITAPTVSTWAQPGVVDHNVTKVVSGIADTALAPAKAAKTTLNIVKQLAPRSG</sequence>
<dbReference type="InterPro" id="IPR044939">
    <property type="entry name" value="EutB_dom_2_sf"/>
</dbReference>
<dbReference type="AlphaFoldDB" id="A0A9X2JHW7"/>
<dbReference type="InterPro" id="IPR010628">
    <property type="entry name" value="EutB"/>
</dbReference>
<dbReference type="InterPro" id="IPR013785">
    <property type="entry name" value="Aldolase_TIM"/>
</dbReference>
<dbReference type="GO" id="GO:0046336">
    <property type="term" value="P:ethanolamine catabolic process"/>
    <property type="evidence" value="ECO:0007669"/>
    <property type="project" value="TreeGrafter"/>
</dbReference>
<dbReference type="InterPro" id="IPR006311">
    <property type="entry name" value="TAT_signal"/>
</dbReference>
<dbReference type="NCBIfam" id="NF011649">
    <property type="entry name" value="PRK15067.1"/>
    <property type="match status" value="1"/>
</dbReference>
<dbReference type="Gene3D" id="3.40.50.11240">
    <property type="entry name" value="Ethanolamine ammonia-lyase light chain (EutC)"/>
    <property type="match status" value="1"/>
</dbReference>
<keyword evidence="2" id="KW-1185">Reference proteome</keyword>
<evidence type="ECO:0000313" key="2">
    <source>
        <dbReference type="Proteomes" id="UP001155241"/>
    </source>
</evidence>
<dbReference type="Pfam" id="PF06751">
    <property type="entry name" value="EutB"/>
    <property type="match status" value="1"/>
</dbReference>
<dbReference type="GO" id="GO:0008851">
    <property type="term" value="F:ethanolamine ammonia-lyase activity"/>
    <property type="evidence" value="ECO:0007669"/>
    <property type="project" value="UniProtKB-EC"/>
</dbReference>
<dbReference type="Pfam" id="PF05985">
    <property type="entry name" value="EutC"/>
    <property type="match status" value="1"/>
</dbReference>
<dbReference type="PANTHER" id="PTHR39329">
    <property type="entry name" value="ETHANOLAMINE AMMONIA-LYASE HEAVY CHAIN"/>
    <property type="match status" value="1"/>
</dbReference>
<keyword evidence="1" id="KW-0456">Lyase</keyword>
<protein>
    <submittedName>
        <fullName evidence="1">Ethanolamine ammonia-lyase subunit EutB</fullName>
        <ecNumber evidence="1">4.3.1.7</ecNumber>
    </submittedName>
</protein>
<dbReference type="EMBL" id="JAMXLR010000062">
    <property type="protein sequence ID" value="MCO6045897.1"/>
    <property type="molecule type" value="Genomic_DNA"/>
</dbReference>
<dbReference type="InterPro" id="IPR042251">
    <property type="entry name" value="EutC_C"/>
</dbReference>
<comment type="caution">
    <text evidence="1">The sequence shown here is derived from an EMBL/GenBank/DDBJ whole genome shotgun (WGS) entry which is preliminary data.</text>
</comment>
<accession>A0A9X2JHW7</accession>
<reference evidence="1" key="1">
    <citation type="submission" date="2022-06" db="EMBL/GenBank/DDBJ databases">
        <title>Aeoliella straminimaris, a novel planctomycete from sediments.</title>
        <authorList>
            <person name="Vitorino I.R."/>
            <person name="Lage O.M."/>
        </authorList>
    </citation>
    <scope>NUCLEOTIDE SEQUENCE</scope>
    <source>
        <strain evidence="1">ICT_H6.2</strain>
    </source>
</reference>
<organism evidence="1 2">
    <name type="scientific">Aeoliella straminimaris</name>
    <dbReference type="NCBI Taxonomy" id="2954799"/>
    <lineage>
        <taxon>Bacteria</taxon>
        <taxon>Pseudomonadati</taxon>
        <taxon>Planctomycetota</taxon>
        <taxon>Planctomycetia</taxon>
        <taxon>Pirellulales</taxon>
        <taxon>Lacipirellulaceae</taxon>
        <taxon>Aeoliella</taxon>
    </lineage>
</organism>
<dbReference type="EC" id="4.3.1.7" evidence="1"/>
<dbReference type="InterPro" id="IPR009246">
    <property type="entry name" value="EutC"/>
</dbReference>
<dbReference type="GO" id="GO:0005829">
    <property type="term" value="C:cytosol"/>
    <property type="evidence" value="ECO:0007669"/>
    <property type="project" value="TreeGrafter"/>
</dbReference>
<dbReference type="Proteomes" id="UP001155241">
    <property type="component" value="Unassembled WGS sequence"/>
</dbReference>
<dbReference type="Gene3D" id="1.10.220.70">
    <property type="entry name" value="lyase"/>
    <property type="match status" value="1"/>
</dbReference>
<dbReference type="GO" id="GO:0009350">
    <property type="term" value="C:ethanolamine ammonia-lyase complex"/>
    <property type="evidence" value="ECO:0007669"/>
    <property type="project" value="TreeGrafter"/>
</dbReference>
<evidence type="ECO:0000313" key="1">
    <source>
        <dbReference type="EMBL" id="MCO6045897.1"/>
    </source>
</evidence>
<name>A0A9X2JHW7_9BACT</name>
<gene>
    <name evidence="1" type="primary">eutB</name>
    <name evidence="1" type="ORF">NG895_18510</name>
</gene>
<dbReference type="PANTHER" id="PTHR39329:SF1">
    <property type="entry name" value="ETHANOLAMINE AMMONIA-LYASE LARGE SUBUNIT"/>
    <property type="match status" value="1"/>
</dbReference>
<dbReference type="PROSITE" id="PS51318">
    <property type="entry name" value="TAT"/>
    <property type="match status" value="1"/>
</dbReference>
<dbReference type="RefSeq" id="WP_252854013.1">
    <property type="nucleotide sequence ID" value="NZ_JAMXLR010000062.1"/>
</dbReference>
<dbReference type="Gene3D" id="3.20.20.70">
    <property type="entry name" value="Aldolase class I"/>
    <property type="match status" value="1"/>
</dbReference>
<proteinExistence type="predicted"/>
<dbReference type="GO" id="GO:0006520">
    <property type="term" value="P:amino acid metabolic process"/>
    <property type="evidence" value="ECO:0007669"/>
    <property type="project" value="InterPro"/>
</dbReference>